<evidence type="ECO:0000256" key="1">
    <source>
        <dbReference type="ARBA" id="ARBA00009254"/>
    </source>
</evidence>
<dbReference type="Pfam" id="PF00831">
    <property type="entry name" value="Ribosomal_L29"/>
    <property type="match status" value="1"/>
</dbReference>
<dbReference type="InterPro" id="IPR036049">
    <property type="entry name" value="Ribosomal_uL29_sf"/>
</dbReference>
<dbReference type="RefSeq" id="WP_382409128.1">
    <property type="nucleotide sequence ID" value="NZ_JBHSGU010000005.1"/>
</dbReference>
<accession>A0ABV9LXL6</accession>
<dbReference type="NCBIfam" id="TIGR00012">
    <property type="entry name" value="L29"/>
    <property type="match status" value="1"/>
</dbReference>
<dbReference type="Proteomes" id="UP001595897">
    <property type="component" value="Unassembled WGS sequence"/>
</dbReference>
<evidence type="ECO:0000313" key="7">
    <source>
        <dbReference type="Proteomes" id="UP001595897"/>
    </source>
</evidence>
<dbReference type="InterPro" id="IPR001854">
    <property type="entry name" value="Ribosomal_uL29"/>
</dbReference>
<evidence type="ECO:0000256" key="2">
    <source>
        <dbReference type="ARBA" id="ARBA00022980"/>
    </source>
</evidence>
<evidence type="ECO:0000256" key="5">
    <source>
        <dbReference type="HAMAP-Rule" id="MF_00374"/>
    </source>
</evidence>
<keyword evidence="7" id="KW-1185">Reference proteome</keyword>
<evidence type="ECO:0000256" key="3">
    <source>
        <dbReference type="ARBA" id="ARBA00023274"/>
    </source>
</evidence>
<name>A0ABV9LXL6_9ALTE</name>
<dbReference type="GO" id="GO:0005840">
    <property type="term" value="C:ribosome"/>
    <property type="evidence" value="ECO:0007669"/>
    <property type="project" value="UniProtKB-KW"/>
</dbReference>
<dbReference type="HAMAP" id="MF_00374">
    <property type="entry name" value="Ribosomal_uL29"/>
    <property type="match status" value="1"/>
</dbReference>
<dbReference type="Gene3D" id="6.10.140.1970">
    <property type="match status" value="1"/>
</dbReference>
<dbReference type="SUPFAM" id="SSF46561">
    <property type="entry name" value="Ribosomal protein L29 (L29p)"/>
    <property type="match status" value="1"/>
</dbReference>
<comment type="caution">
    <text evidence="6">The sequence shown here is derived from an EMBL/GenBank/DDBJ whole genome shotgun (WGS) entry which is preliminary data.</text>
</comment>
<keyword evidence="2 5" id="KW-0689">Ribosomal protein</keyword>
<reference evidence="7" key="1">
    <citation type="journal article" date="2019" name="Int. J. Syst. Evol. Microbiol.">
        <title>The Global Catalogue of Microorganisms (GCM) 10K type strain sequencing project: providing services to taxonomists for standard genome sequencing and annotation.</title>
        <authorList>
            <consortium name="The Broad Institute Genomics Platform"/>
            <consortium name="The Broad Institute Genome Sequencing Center for Infectious Disease"/>
            <person name="Wu L."/>
            <person name="Ma J."/>
        </authorList>
    </citation>
    <scope>NUCLEOTIDE SEQUENCE [LARGE SCALE GENOMIC DNA]</scope>
    <source>
        <strain evidence="7">KACC 12507</strain>
    </source>
</reference>
<dbReference type="InterPro" id="IPR050063">
    <property type="entry name" value="Ribosomal_protein_uL29"/>
</dbReference>
<dbReference type="CDD" id="cd00427">
    <property type="entry name" value="Ribosomal_L29_HIP"/>
    <property type="match status" value="1"/>
</dbReference>
<keyword evidence="3 5" id="KW-0687">Ribonucleoprotein</keyword>
<proteinExistence type="inferred from homology"/>
<gene>
    <name evidence="5 6" type="primary">rpmC</name>
    <name evidence="6" type="ORF">ACFO4O_12780</name>
</gene>
<protein>
    <recommendedName>
        <fullName evidence="4 5">Large ribosomal subunit protein uL29</fullName>
    </recommendedName>
</protein>
<evidence type="ECO:0000313" key="6">
    <source>
        <dbReference type="EMBL" id="MFC4701040.1"/>
    </source>
</evidence>
<dbReference type="PANTHER" id="PTHR10916:SF0">
    <property type="entry name" value="LARGE RIBOSOMAL SUBUNIT PROTEIN UL29C"/>
    <property type="match status" value="1"/>
</dbReference>
<comment type="similarity">
    <text evidence="1 5">Belongs to the universal ribosomal protein uL29 family.</text>
</comment>
<evidence type="ECO:0000256" key="4">
    <source>
        <dbReference type="ARBA" id="ARBA00035204"/>
    </source>
</evidence>
<dbReference type="EMBL" id="JBHSGU010000005">
    <property type="protein sequence ID" value="MFC4701040.1"/>
    <property type="molecule type" value="Genomic_DNA"/>
</dbReference>
<dbReference type="PANTHER" id="PTHR10916">
    <property type="entry name" value="60S RIBOSOMAL PROTEIN L35/50S RIBOSOMAL PROTEIN L29"/>
    <property type="match status" value="1"/>
</dbReference>
<organism evidence="6 7">
    <name type="scientific">Glaciecola siphonariae</name>
    <dbReference type="NCBI Taxonomy" id="521012"/>
    <lineage>
        <taxon>Bacteria</taxon>
        <taxon>Pseudomonadati</taxon>
        <taxon>Pseudomonadota</taxon>
        <taxon>Gammaproteobacteria</taxon>
        <taxon>Alteromonadales</taxon>
        <taxon>Alteromonadaceae</taxon>
        <taxon>Glaciecola</taxon>
    </lineage>
</organism>
<sequence>MNATELKEKSVEELNAELLSLLKEQFNLRMQHSTGQLEKTDQLKTVRRSIARVKTILTQKAES</sequence>